<protein>
    <submittedName>
        <fullName evidence="1">Uncharacterized protein</fullName>
    </submittedName>
</protein>
<accession>K5W7P8</accession>
<dbReference type="HOGENOM" id="CLU_1928356_0_0_1"/>
<sequence>MSSVVTLAGSTASYKTPPSQEFPRLLLDNERLAATLLRMSHKYHAHKLRAALLAALELYFRATLLGWQRRRQVISARNPFSKKSAIIHLANTAEHAAPHLLPTALLALVPFYAHASAEYPFGRGVFKRSQR</sequence>
<proteinExistence type="predicted"/>
<evidence type="ECO:0000313" key="1">
    <source>
        <dbReference type="EMBL" id="EKM55200.1"/>
    </source>
</evidence>
<reference evidence="1 2" key="1">
    <citation type="journal article" date="2012" name="BMC Genomics">
        <title>Comparative genomics of the white-rot fungi, Phanerochaete carnosa and P. chrysosporium, to elucidate the genetic basis of the distinct wood types they colonize.</title>
        <authorList>
            <person name="Suzuki H."/>
            <person name="MacDonald J."/>
            <person name="Syed K."/>
            <person name="Salamov A."/>
            <person name="Hori C."/>
            <person name="Aerts A."/>
            <person name="Henrissat B."/>
            <person name="Wiebenga A."/>
            <person name="vanKuyk P.A."/>
            <person name="Barry K."/>
            <person name="Lindquist E."/>
            <person name="LaButti K."/>
            <person name="Lapidus A."/>
            <person name="Lucas S."/>
            <person name="Coutinho P."/>
            <person name="Gong Y."/>
            <person name="Samejima M."/>
            <person name="Mahadevan R."/>
            <person name="Abou-Zaid M."/>
            <person name="de Vries R.P."/>
            <person name="Igarashi K."/>
            <person name="Yadav J.S."/>
            <person name="Grigoriev I.V."/>
            <person name="Master E.R."/>
        </authorList>
    </citation>
    <scope>NUCLEOTIDE SEQUENCE [LARGE SCALE GENOMIC DNA]</scope>
    <source>
        <strain evidence="1 2">HHB-10118-sp</strain>
    </source>
</reference>
<gene>
    <name evidence="1" type="ORF">PHACADRAFT_195227</name>
</gene>
<dbReference type="Proteomes" id="UP000008370">
    <property type="component" value="Unassembled WGS sequence"/>
</dbReference>
<evidence type="ECO:0000313" key="2">
    <source>
        <dbReference type="Proteomes" id="UP000008370"/>
    </source>
</evidence>
<organism evidence="1 2">
    <name type="scientific">Phanerochaete carnosa (strain HHB-10118-sp)</name>
    <name type="common">White-rot fungus</name>
    <name type="synonym">Peniophora carnosa</name>
    <dbReference type="NCBI Taxonomy" id="650164"/>
    <lineage>
        <taxon>Eukaryota</taxon>
        <taxon>Fungi</taxon>
        <taxon>Dikarya</taxon>
        <taxon>Basidiomycota</taxon>
        <taxon>Agaricomycotina</taxon>
        <taxon>Agaricomycetes</taxon>
        <taxon>Polyporales</taxon>
        <taxon>Phanerochaetaceae</taxon>
        <taxon>Phanerochaete</taxon>
    </lineage>
</organism>
<keyword evidence="2" id="KW-1185">Reference proteome</keyword>
<name>K5W7P8_PHACS</name>
<dbReference type="AlphaFoldDB" id="K5W7P8"/>
<dbReference type="RefSeq" id="XP_007395537.1">
    <property type="nucleotide sequence ID" value="XM_007395475.1"/>
</dbReference>
<dbReference type="InParanoid" id="K5W7P8"/>
<dbReference type="GeneID" id="18911071"/>
<dbReference type="EMBL" id="JH930472">
    <property type="protein sequence ID" value="EKM55200.1"/>
    <property type="molecule type" value="Genomic_DNA"/>
</dbReference>
<dbReference type="KEGG" id="pco:PHACADRAFT_195227"/>
<dbReference type="OrthoDB" id="3045035at2759"/>